<gene>
    <name evidence="1" type="ORF">SS1G_04364</name>
</gene>
<name>A7EGC3_SCLS1</name>
<reference evidence="2" key="1">
    <citation type="journal article" date="2011" name="PLoS Genet.">
        <title>Genomic analysis of the necrotrophic fungal pathogens Sclerotinia sclerotiorum and Botrytis cinerea.</title>
        <authorList>
            <person name="Amselem J."/>
            <person name="Cuomo C.A."/>
            <person name="van Kan J.A."/>
            <person name="Viaud M."/>
            <person name="Benito E.P."/>
            <person name="Couloux A."/>
            <person name="Coutinho P.M."/>
            <person name="de Vries R.P."/>
            <person name="Dyer P.S."/>
            <person name="Fillinger S."/>
            <person name="Fournier E."/>
            <person name="Gout L."/>
            <person name="Hahn M."/>
            <person name="Kohn L."/>
            <person name="Lapalu N."/>
            <person name="Plummer K.M."/>
            <person name="Pradier J.M."/>
            <person name="Quevillon E."/>
            <person name="Sharon A."/>
            <person name="Simon A."/>
            <person name="ten Have A."/>
            <person name="Tudzynski B."/>
            <person name="Tudzynski P."/>
            <person name="Wincker P."/>
            <person name="Andrew M."/>
            <person name="Anthouard V."/>
            <person name="Beever R.E."/>
            <person name="Beffa R."/>
            <person name="Benoit I."/>
            <person name="Bouzid O."/>
            <person name="Brault B."/>
            <person name="Chen Z."/>
            <person name="Choquer M."/>
            <person name="Collemare J."/>
            <person name="Cotton P."/>
            <person name="Danchin E.G."/>
            <person name="Da Silva C."/>
            <person name="Gautier A."/>
            <person name="Giraud C."/>
            <person name="Giraud T."/>
            <person name="Gonzalez C."/>
            <person name="Grossetete S."/>
            <person name="Guldener U."/>
            <person name="Henrissat B."/>
            <person name="Howlett B.J."/>
            <person name="Kodira C."/>
            <person name="Kretschmer M."/>
            <person name="Lappartient A."/>
            <person name="Leroch M."/>
            <person name="Levis C."/>
            <person name="Mauceli E."/>
            <person name="Neuveglise C."/>
            <person name="Oeser B."/>
            <person name="Pearson M."/>
            <person name="Poulain J."/>
            <person name="Poussereau N."/>
            <person name="Quesneville H."/>
            <person name="Rascle C."/>
            <person name="Schumacher J."/>
            <person name="Segurens B."/>
            <person name="Sexton A."/>
            <person name="Silva E."/>
            <person name="Sirven C."/>
            <person name="Soanes D.M."/>
            <person name="Talbot N.J."/>
            <person name="Templeton M."/>
            <person name="Yandava C."/>
            <person name="Yarden O."/>
            <person name="Zeng Q."/>
            <person name="Rollins J.A."/>
            <person name="Lebrun M.H."/>
            <person name="Dickman M."/>
        </authorList>
    </citation>
    <scope>NUCLEOTIDE SEQUENCE [LARGE SCALE GENOMIC DNA]</scope>
    <source>
        <strain evidence="2">ATCC 18683 / 1980 / Ss-1</strain>
    </source>
</reference>
<dbReference type="RefSeq" id="XP_001594557.1">
    <property type="nucleotide sequence ID" value="XM_001594507.1"/>
</dbReference>
<dbReference type="HOGENOM" id="CLU_2293383_0_0_1"/>
<organism evidence="1 2">
    <name type="scientific">Sclerotinia sclerotiorum (strain ATCC 18683 / 1980 / Ss-1)</name>
    <name type="common">White mold</name>
    <name type="synonym">Whetzelinia sclerotiorum</name>
    <dbReference type="NCBI Taxonomy" id="665079"/>
    <lineage>
        <taxon>Eukaryota</taxon>
        <taxon>Fungi</taxon>
        <taxon>Dikarya</taxon>
        <taxon>Ascomycota</taxon>
        <taxon>Pezizomycotina</taxon>
        <taxon>Leotiomycetes</taxon>
        <taxon>Helotiales</taxon>
        <taxon>Sclerotiniaceae</taxon>
        <taxon>Sclerotinia</taxon>
    </lineage>
</organism>
<protein>
    <submittedName>
        <fullName evidence="1">Uncharacterized protein</fullName>
    </submittedName>
</protein>
<dbReference type="Proteomes" id="UP000001312">
    <property type="component" value="Unassembled WGS sequence"/>
</dbReference>
<dbReference type="InParanoid" id="A7EGC3"/>
<evidence type="ECO:0000313" key="2">
    <source>
        <dbReference type="Proteomes" id="UP000001312"/>
    </source>
</evidence>
<dbReference type="GeneID" id="5490724"/>
<accession>A7EGC3</accession>
<proteinExistence type="predicted"/>
<dbReference type="KEGG" id="ssl:SS1G_04364"/>
<dbReference type="AlphaFoldDB" id="A7EGC3"/>
<dbReference type="EMBL" id="CH476625">
    <property type="protein sequence ID" value="EDO01889.1"/>
    <property type="molecule type" value="Genomic_DNA"/>
</dbReference>
<evidence type="ECO:0000313" key="1">
    <source>
        <dbReference type="EMBL" id="EDO01889.1"/>
    </source>
</evidence>
<keyword evidence="2" id="KW-1185">Reference proteome</keyword>
<sequence>MRQKYMPRWSANIWKRKPGKPAVSSSINWHELFLFHYRQYEESLYSLKLPHQDISHTCRFVGDIGSNKVQKLLQAKRALQIAEAFLCSSGLSITIYSESNP</sequence>